<dbReference type="AlphaFoldDB" id="A0A9P4Q815"/>
<dbReference type="GO" id="GO:0005777">
    <property type="term" value="C:peroxisome"/>
    <property type="evidence" value="ECO:0007669"/>
    <property type="project" value="TreeGrafter"/>
</dbReference>
<dbReference type="GO" id="GO:0034599">
    <property type="term" value="P:cellular response to oxidative stress"/>
    <property type="evidence" value="ECO:0007669"/>
    <property type="project" value="InterPro"/>
</dbReference>
<dbReference type="PANTHER" id="PTHR10430">
    <property type="entry name" value="PEROXIREDOXIN"/>
    <property type="match status" value="1"/>
</dbReference>
<dbReference type="SUPFAM" id="SSF52833">
    <property type="entry name" value="Thioredoxin-like"/>
    <property type="match status" value="1"/>
</dbReference>
<evidence type="ECO:0000256" key="6">
    <source>
        <dbReference type="PIRSR" id="PIRSR637944-1"/>
    </source>
</evidence>
<keyword evidence="4" id="KW-0560">Oxidoreductase</keyword>
<dbReference type="Pfam" id="PF08534">
    <property type="entry name" value="Redoxin"/>
    <property type="match status" value="1"/>
</dbReference>
<evidence type="ECO:0000256" key="2">
    <source>
        <dbReference type="ARBA" id="ARBA00022559"/>
    </source>
</evidence>
<dbReference type="GO" id="GO:0045454">
    <property type="term" value="P:cell redox homeostasis"/>
    <property type="evidence" value="ECO:0007669"/>
    <property type="project" value="TreeGrafter"/>
</dbReference>
<evidence type="ECO:0000256" key="4">
    <source>
        <dbReference type="ARBA" id="ARBA00023002"/>
    </source>
</evidence>
<dbReference type="EMBL" id="MU003794">
    <property type="protein sequence ID" value="KAF2720938.1"/>
    <property type="molecule type" value="Genomic_DNA"/>
</dbReference>
<comment type="similarity">
    <text evidence="1">Belongs to the peroxiredoxin family. Prx5 subfamily.</text>
</comment>
<evidence type="ECO:0000313" key="9">
    <source>
        <dbReference type="Proteomes" id="UP000799441"/>
    </source>
</evidence>
<comment type="caution">
    <text evidence="8">The sequence shown here is derived from an EMBL/GenBank/DDBJ whole genome shotgun (WGS) entry which is preliminary data.</text>
</comment>
<dbReference type="GO" id="GO:0005829">
    <property type="term" value="C:cytosol"/>
    <property type="evidence" value="ECO:0007669"/>
    <property type="project" value="TreeGrafter"/>
</dbReference>
<feature type="non-terminal residue" evidence="8">
    <location>
        <position position="1"/>
    </location>
</feature>
<feature type="domain" description="Redoxin" evidence="7">
    <location>
        <begin position="1"/>
        <end position="101"/>
    </location>
</feature>
<feature type="non-terminal residue" evidence="8">
    <location>
        <position position="104"/>
    </location>
</feature>
<dbReference type="InterPro" id="IPR037944">
    <property type="entry name" value="PRX5-like"/>
</dbReference>
<name>A0A9P4Q815_9PEZI</name>
<protein>
    <submittedName>
        <fullName evidence="8">Redoxin</fullName>
    </submittedName>
</protein>
<dbReference type="InterPro" id="IPR036249">
    <property type="entry name" value="Thioredoxin-like_sf"/>
</dbReference>
<proteinExistence type="inferred from homology"/>
<sequence length="104" mass="11162">PACSATHIPGYINNKNLKDAGNVFVVSVNDAFVMKAWAESLDPDSSSGIRFLADPHGTFTSSLDLAFDEAIPIFGQPRSKRYALVIEDGKVKSAHVEPDNTGVN</sequence>
<keyword evidence="3" id="KW-0049">Antioxidant</keyword>
<dbReference type="GO" id="GO:0005739">
    <property type="term" value="C:mitochondrion"/>
    <property type="evidence" value="ECO:0007669"/>
    <property type="project" value="TreeGrafter"/>
</dbReference>
<dbReference type="PANTHER" id="PTHR10430:SF39">
    <property type="entry name" value="PEROXISOMAL MEMBRANE ASSOCIATED PROTEIN 20"/>
    <property type="match status" value="1"/>
</dbReference>
<evidence type="ECO:0000256" key="1">
    <source>
        <dbReference type="ARBA" id="ARBA00010505"/>
    </source>
</evidence>
<keyword evidence="2" id="KW-0575">Peroxidase</keyword>
<gene>
    <name evidence="8" type="ORF">K431DRAFT_198565</name>
</gene>
<keyword evidence="5" id="KW-0676">Redox-active center</keyword>
<dbReference type="Gene3D" id="3.40.30.10">
    <property type="entry name" value="Glutaredoxin"/>
    <property type="match status" value="1"/>
</dbReference>
<evidence type="ECO:0000256" key="5">
    <source>
        <dbReference type="ARBA" id="ARBA00023284"/>
    </source>
</evidence>
<evidence type="ECO:0000313" key="8">
    <source>
        <dbReference type="EMBL" id="KAF2720938.1"/>
    </source>
</evidence>
<evidence type="ECO:0000256" key="3">
    <source>
        <dbReference type="ARBA" id="ARBA00022862"/>
    </source>
</evidence>
<accession>A0A9P4Q815</accession>
<evidence type="ECO:0000259" key="7">
    <source>
        <dbReference type="Pfam" id="PF08534"/>
    </source>
</evidence>
<feature type="active site" description="Cysteine sulfenic acid (-SOH) intermediate" evidence="6">
    <location>
        <position position="3"/>
    </location>
</feature>
<keyword evidence="9" id="KW-1185">Reference proteome</keyword>
<dbReference type="GO" id="GO:0042744">
    <property type="term" value="P:hydrogen peroxide catabolic process"/>
    <property type="evidence" value="ECO:0007669"/>
    <property type="project" value="TreeGrafter"/>
</dbReference>
<dbReference type="GO" id="GO:0008379">
    <property type="term" value="F:thioredoxin peroxidase activity"/>
    <property type="evidence" value="ECO:0007669"/>
    <property type="project" value="InterPro"/>
</dbReference>
<reference evidence="8" key="1">
    <citation type="journal article" date="2020" name="Stud. Mycol.">
        <title>101 Dothideomycetes genomes: a test case for predicting lifestyles and emergence of pathogens.</title>
        <authorList>
            <person name="Haridas S."/>
            <person name="Albert R."/>
            <person name="Binder M."/>
            <person name="Bloem J."/>
            <person name="Labutti K."/>
            <person name="Salamov A."/>
            <person name="Andreopoulos B."/>
            <person name="Baker S."/>
            <person name="Barry K."/>
            <person name="Bills G."/>
            <person name="Bluhm B."/>
            <person name="Cannon C."/>
            <person name="Castanera R."/>
            <person name="Culley D."/>
            <person name="Daum C."/>
            <person name="Ezra D."/>
            <person name="Gonzalez J."/>
            <person name="Henrissat B."/>
            <person name="Kuo A."/>
            <person name="Liang C."/>
            <person name="Lipzen A."/>
            <person name="Lutzoni F."/>
            <person name="Magnuson J."/>
            <person name="Mondo S."/>
            <person name="Nolan M."/>
            <person name="Ohm R."/>
            <person name="Pangilinan J."/>
            <person name="Park H.-J."/>
            <person name="Ramirez L."/>
            <person name="Alfaro M."/>
            <person name="Sun H."/>
            <person name="Tritt A."/>
            <person name="Yoshinaga Y."/>
            <person name="Zwiers L.-H."/>
            <person name="Turgeon B."/>
            <person name="Goodwin S."/>
            <person name="Spatafora J."/>
            <person name="Crous P."/>
            <person name="Grigoriev I."/>
        </authorList>
    </citation>
    <scope>NUCLEOTIDE SEQUENCE</scope>
    <source>
        <strain evidence="8">CBS 116435</strain>
    </source>
</reference>
<organism evidence="8 9">
    <name type="scientific">Polychaeton citri CBS 116435</name>
    <dbReference type="NCBI Taxonomy" id="1314669"/>
    <lineage>
        <taxon>Eukaryota</taxon>
        <taxon>Fungi</taxon>
        <taxon>Dikarya</taxon>
        <taxon>Ascomycota</taxon>
        <taxon>Pezizomycotina</taxon>
        <taxon>Dothideomycetes</taxon>
        <taxon>Dothideomycetidae</taxon>
        <taxon>Capnodiales</taxon>
        <taxon>Capnodiaceae</taxon>
        <taxon>Polychaeton</taxon>
    </lineage>
</organism>
<dbReference type="OrthoDB" id="1882547at2759"/>
<dbReference type="Proteomes" id="UP000799441">
    <property type="component" value="Unassembled WGS sequence"/>
</dbReference>
<dbReference type="InterPro" id="IPR013740">
    <property type="entry name" value="Redoxin"/>
</dbReference>